<keyword evidence="3 5" id="KW-0694">RNA-binding</keyword>
<feature type="compositionally biased region" description="Basic and acidic residues" evidence="6">
    <location>
        <begin position="74"/>
        <end position="86"/>
    </location>
</feature>
<dbReference type="AlphaFoldDB" id="A0A0D2MMC0"/>
<dbReference type="InterPro" id="IPR035979">
    <property type="entry name" value="RBD_domain_sf"/>
</dbReference>
<dbReference type="GO" id="GO:0000472">
    <property type="term" value="P:endonucleolytic cleavage to generate mature 5'-end of SSU-rRNA from (SSU-rRNA, 5.8S rRNA, LSU-rRNA)"/>
    <property type="evidence" value="ECO:0007669"/>
    <property type="project" value="TreeGrafter"/>
</dbReference>
<feature type="compositionally biased region" description="Gly residues" evidence="6">
    <location>
        <begin position="298"/>
        <end position="311"/>
    </location>
</feature>
<keyword evidence="4" id="KW-0539">Nucleus</keyword>
<proteinExistence type="inferred from homology"/>
<evidence type="ECO:0000313" key="8">
    <source>
        <dbReference type="EMBL" id="KIZ03955.1"/>
    </source>
</evidence>
<keyword evidence="9" id="KW-1185">Reference proteome</keyword>
<dbReference type="KEGG" id="mng:MNEG_4003"/>
<dbReference type="InterPro" id="IPR012677">
    <property type="entry name" value="Nucleotide-bd_a/b_plait_sf"/>
</dbReference>
<evidence type="ECO:0000256" key="2">
    <source>
        <dbReference type="ARBA" id="ARBA00005819"/>
    </source>
</evidence>
<dbReference type="Gene3D" id="3.30.70.330">
    <property type="match status" value="1"/>
</dbReference>
<name>A0A0D2MMC0_9CHLO</name>
<organism evidence="8 9">
    <name type="scientific">Monoraphidium neglectum</name>
    <dbReference type="NCBI Taxonomy" id="145388"/>
    <lineage>
        <taxon>Eukaryota</taxon>
        <taxon>Viridiplantae</taxon>
        <taxon>Chlorophyta</taxon>
        <taxon>core chlorophytes</taxon>
        <taxon>Chlorophyceae</taxon>
        <taxon>CS clade</taxon>
        <taxon>Sphaeropleales</taxon>
        <taxon>Selenastraceae</taxon>
        <taxon>Monoraphidium</taxon>
    </lineage>
</organism>
<dbReference type="Proteomes" id="UP000054498">
    <property type="component" value="Unassembled WGS sequence"/>
</dbReference>
<evidence type="ECO:0000256" key="1">
    <source>
        <dbReference type="ARBA" id="ARBA00004604"/>
    </source>
</evidence>
<accession>A0A0D2MMC0</accession>
<feature type="region of interest" description="Disordered" evidence="6">
    <location>
        <begin position="1"/>
        <end position="97"/>
    </location>
</feature>
<evidence type="ECO:0000256" key="3">
    <source>
        <dbReference type="ARBA" id="ARBA00022884"/>
    </source>
</evidence>
<evidence type="ECO:0000256" key="5">
    <source>
        <dbReference type="PROSITE-ProRule" id="PRU00176"/>
    </source>
</evidence>
<dbReference type="STRING" id="145388.A0A0D2MMC0"/>
<evidence type="ECO:0000313" key="9">
    <source>
        <dbReference type="Proteomes" id="UP000054498"/>
    </source>
</evidence>
<feature type="compositionally biased region" description="Low complexity" evidence="6">
    <location>
        <begin position="1"/>
        <end position="18"/>
    </location>
</feature>
<sequence length="358" mass="38695">MSLQDSGDSSVDLSLLSEGGDDDERGEVQQQRQRGQHADDDGDAAEAGKDGGESGGEDADPAAAGKQQQVDGDGGERRQEGDEGERRRRKKKVSKVLTRERLQRLKEKHERRGIIYVSRIPPHMKPAKLRQLLSQYGEVGRVYCTPEDSAVRRKRKEHGGNTGKNFTEGWVEFEDKAVAKSVAAMLNNQPIGGKHRSAYHFDLWCLKYLPKFKWDHLTEEINYEKAVREQKLAAELSTAKRERDFYLSRVDQAKALAAMEQRRAARGGGGGGADGASAGADGARGVGPAAARPEAGQAGNGGGEGEGGKGGARPKAARHYGQRRVKPDPVTAADAPQVGADVLGMVVANKRRKVQPQG</sequence>
<dbReference type="Pfam" id="PF00076">
    <property type="entry name" value="RRM_1"/>
    <property type="match status" value="1"/>
</dbReference>
<dbReference type="PANTHER" id="PTHR12311:SF7">
    <property type="entry name" value="ACTIVATOR OF BASAL TRANSCRIPTION 1"/>
    <property type="match status" value="1"/>
</dbReference>
<dbReference type="RefSeq" id="XP_013902974.1">
    <property type="nucleotide sequence ID" value="XM_014047520.1"/>
</dbReference>
<dbReference type="InterPro" id="IPR039119">
    <property type="entry name" value="ABT1/Esf2"/>
</dbReference>
<dbReference type="OrthoDB" id="287393at2759"/>
<dbReference type="GO" id="GO:0005730">
    <property type="term" value="C:nucleolus"/>
    <property type="evidence" value="ECO:0007669"/>
    <property type="project" value="UniProtKB-SubCell"/>
</dbReference>
<evidence type="ECO:0000256" key="6">
    <source>
        <dbReference type="SAM" id="MobiDB-lite"/>
    </source>
</evidence>
<dbReference type="GO" id="GO:0003723">
    <property type="term" value="F:RNA binding"/>
    <property type="evidence" value="ECO:0007669"/>
    <property type="project" value="UniProtKB-UniRule"/>
</dbReference>
<dbReference type="SMART" id="SM00360">
    <property type="entry name" value="RRM"/>
    <property type="match status" value="1"/>
</dbReference>
<feature type="compositionally biased region" description="Low complexity" evidence="6">
    <location>
        <begin position="275"/>
        <end position="297"/>
    </location>
</feature>
<comment type="subcellular location">
    <subcellularLocation>
        <location evidence="1">Nucleus</location>
        <location evidence="1">Nucleolus</location>
    </subcellularLocation>
</comment>
<comment type="similarity">
    <text evidence="2">Belongs to the ESF2/ABP1 family.</text>
</comment>
<feature type="region of interest" description="Disordered" evidence="6">
    <location>
        <begin position="265"/>
        <end position="336"/>
    </location>
</feature>
<dbReference type="InterPro" id="IPR034353">
    <property type="entry name" value="ABT1/ESF2_RRM"/>
</dbReference>
<dbReference type="GeneID" id="25736881"/>
<dbReference type="GO" id="GO:0000480">
    <property type="term" value="P:endonucleolytic cleavage in 5'-ETS of tricistronic rRNA transcript (SSU-rRNA, 5.8S rRNA, LSU-rRNA)"/>
    <property type="evidence" value="ECO:0007669"/>
    <property type="project" value="TreeGrafter"/>
</dbReference>
<dbReference type="GO" id="GO:0034462">
    <property type="term" value="P:small-subunit processome assembly"/>
    <property type="evidence" value="ECO:0007669"/>
    <property type="project" value="TreeGrafter"/>
</dbReference>
<evidence type="ECO:0000256" key="4">
    <source>
        <dbReference type="ARBA" id="ARBA00023242"/>
    </source>
</evidence>
<evidence type="ECO:0000259" key="7">
    <source>
        <dbReference type="PROSITE" id="PS50102"/>
    </source>
</evidence>
<dbReference type="GO" id="GO:0000447">
    <property type="term" value="P:endonucleolytic cleavage in ITS1 to separate SSU-rRNA from 5.8S rRNA and LSU-rRNA from tricistronic rRNA transcript (SSU-rRNA, 5.8S rRNA, LSU-rRNA)"/>
    <property type="evidence" value="ECO:0007669"/>
    <property type="project" value="TreeGrafter"/>
</dbReference>
<dbReference type="CDD" id="cd12263">
    <property type="entry name" value="RRM_ABT1_like"/>
    <property type="match status" value="1"/>
</dbReference>
<feature type="compositionally biased region" description="Basic residues" evidence="6">
    <location>
        <begin position="315"/>
        <end position="324"/>
    </location>
</feature>
<dbReference type="InterPro" id="IPR000504">
    <property type="entry name" value="RRM_dom"/>
</dbReference>
<dbReference type="EMBL" id="KK100752">
    <property type="protein sequence ID" value="KIZ03955.1"/>
    <property type="molecule type" value="Genomic_DNA"/>
</dbReference>
<dbReference type="PROSITE" id="PS50102">
    <property type="entry name" value="RRM"/>
    <property type="match status" value="1"/>
</dbReference>
<reference evidence="8 9" key="1">
    <citation type="journal article" date="2013" name="BMC Genomics">
        <title>Reconstruction of the lipid metabolism for the microalga Monoraphidium neglectum from its genome sequence reveals characteristics suitable for biofuel production.</title>
        <authorList>
            <person name="Bogen C."/>
            <person name="Al-Dilaimi A."/>
            <person name="Albersmeier A."/>
            <person name="Wichmann J."/>
            <person name="Grundmann M."/>
            <person name="Rupp O."/>
            <person name="Lauersen K.J."/>
            <person name="Blifernez-Klassen O."/>
            <person name="Kalinowski J."/>
            <person name="Goesmann A."/>
            <person name="Mussgnug J.H."/>
            <person name="Kruse O."/>
        </authorList>
    </citation>
    <scope>NUCLEOTIDE SEQUENCE [LARGE SCALE GENOMIC DNA]</scope>
    <source>
        <strain evidence="8 9">SAG 48.87</strain>
    </source>
</reference>
<dbReference type="SUPFAM" id="SSF54928">
    <property type="entry name" value="RNA-binding domain, RBD"/>
    <property type="match status" value="1"/>
</dbReference>
<dbReference type="PANTHER" id="PTHR12311">
    <property type="entry name" value="ACTIVATOR OF BASAL TRANSCRIPTION 1"/>
    <property type="match status" value="1"/>
</dbReference>
<protein>
    <submittedName>
        <fullName evidence="8">Pre-rRNA-processing protein esf2</fullName>
    </submittedName>
</protein>
<feature type="domain" description="RRM" evidence="7">
    <location>
        <begin position="113"/>
        <end position="194"/>
    </location>
</feature>
<gene>
    <name evidence="8" type="ORF">MNEG_4003</name>
</gene>